<reference evidence="1" key="1">
    <citation type="submission" date="2021-01" db="EMBL/GenBank/DDBJ databases">
        <authorList>
            <consortium name="Genoscope - CEA"/>
            <person name="William W."/>
        </authorList>
    </citation>
    <scope>NUCLEOTIDE SEQUENCE</scope>
</reference>
<evidence type="ECO:0000313" key="1">
    <source>
        <dbReference type="EMBL" id="CAF1996538.1"/>
    </source>
</evidence>
<gene>
    <name evidence="1" type="ORF">DARMORV10_C07P31270.1</name>
</gene>
<dbReference type="EMBL" id="HG994371">
    <property type="protein sequence ID" value="CAF1996538.1"/>
    <property type="molecule type" value="Genomic_DNA"/>
</dbReference>
<proteinExistence type="predicted"/>
<name>A0A816MFW5_BRANA</name>
<dbReference type="AlphaFoldDB" id="A0A816MFW5"/>
<accession>A0A816MFW5</accession>
<protein>
    <submittedName>
        <fullName evidence="1">(rape) hypothetical protein</fullName>
    </submittedName>
</protein>
<sequence length="75" mass="8515">MHCIRSSIIQQLRFRVPLRPVLLLGKENVFKSIGKMNFTSAGGGGKDQILSKVIELVKKYDTTNAYKLWETSKTM</sequence>
<organism evidence="1">
    <name type="scientific">Brassica napus</name>
    <name type="common">Rape</name>
    <dbReference type="NCBI Taxonomy" id="3708"/>
    <lineage>
        <taxon>Eukaryota</taxon>
        <taxon>Viridiplantae</taxon>
        <taxon>Streptophyta</taxon>
        <taxon>Embryophyta</taxon>
        <taxon>Tracheophyta</taxon>
        <taxon>Spermatophyta</taxon>
        <taxon>Magnoliopsida</taxon>
        <taxon>eudicotyledons</taxon>
        <taxon>Gunneridae</taxon>
        <taxon>Pentapetalae</taxon>
        <taxon>rosids</taxon>
        <taxon>malvids</taxon>
        <taxon>Brassicales</taxon>
        <taxon>Brassicaceae</taxon>
        <taxon>Brassiceae</taxon>
        <taxon>Brassica</taxon>
    </lineage>
</organism>
<dbReference type="Proteomes" id="UP001295469">
    <property type="component" value="Chromosome C07"/>
</dbReference>